<organism evidence="5">
    <name type="scientific">Oryza glumipatula</name>
    <dbReference type="NCBI Taxonomy" id="40148"/>
    <lineage>
        <taxon>Eukaryota</taxon>
        <taxon>Viridiplantae</taxon>
        <taxon>Streptophyta</taxon>
        <taxon>Embryophyta</taxon>
        <taxon>Tracheophyta</taxon>
        <taxon>Spermatophyta</taxon>
        <taxon>Magnoliopsida</taxon>
        <taxon>Liliopsida</taxon>
        <taxon>Poales</taxon>
        <taxon>Poaceae</taxon>
        <taxon>BOP clade</taxon>
        <taxon>Oryzoideae</taxon>
        <taxon>Oryzeae</taxon>
        <taxon>Oryzinae</taxon>
        <taxon>Oryza</taxon>
    </lineage>
</organism>
<feature type="compositionally biased region" description="Polar residues" evidence="3">
    <location>
        <begin position="176"/>
        <end position="188"/>
    </location>
</feature>
<evidence type="ECO:0000259" key="4">
    <source>
        <dbReference type="Pfam" id="PF03081"/>
    </source>
</evidence>
<dbReference type="GO" id="GO:0005546">
    <property type="term" value="F:phosphatidylinositol-4,5-bisphosphate binding"/>
    <property type="evidence" value="ECO:0007669"/>
    <property type="project" value="InterPro"/>
</dbReference>
<dbReference type="Gramene" id="OGLUM04G30170.3">
    <property type="protein sequence ID" value="OGLUM04G30170.3"/>
    <property type="gene ID" value="OGLUM04G30170"/>
</dbReference>
<dbReference type="GO" id="GO:0006887">
    <property type="term" value="P:exocytosis"/>
    <property type="evidence" value="ECO:0007669"/>
    <property type="project" value="InterPro"/>
</dbReference>
<dbReference type="InterPro" id="IPR004140">
    <property type="entry name" value="Exo70"/>
</dbReference>
<evidence type="ECO:0000256" key="1">
    <source>
        <dbReference type="ARBA" id="ARBA00006756"/>
    </source>
</evidence>
<dbReference type="InterPro" id="IPR016159">
    <property type="entry name" value="Cullin_repeat-like_dom_sf"/>
</dbReference>
<dbReference type="Pfam" id="PF20669">
    <property type="entry name" value="Exo70_N"/>
    <property type="match status" value="2"/>
</dbReference>
<dbReference type="GO" id="GO:0000145">
    <property type="term" value="C:exocyst"/>
    <property type="evidence" value="ECO:0007669"/>
    <property type="project" value="InterPro"/>
</dbReference>
<feature type="region of interest" description="Disordered" evidence="3">
    <location>
        <begin position="144"/>
        <end position="190"/>
    </location>
</feature>
<dbReference type="STRING" id="40148.A0A0D9ZSP6"/>
<keyword evidence="6" id="KW-1185">Reference proteome</keyword>
<keyword evidence="2" id="KW-0813">Transport</keyword>
<evidence type="ECO:0000256" key="2">
    <source>
        <dbReference type="ARBA" id="ARBA00022448"/>
    </source>
</evidence>
<dbReference type="Pfam" id="PF03081">
    <property type="entry name" value="Exo70_C"/>
    <property type="match status" value="2"/>
</dbReference>
<reference evidence="5" key="2">
    <citation type="submission" date="2018-05" db="EMBL/GenBank/DDBJ databases">
        <title>OgluRS3 (Oryza glumaepatula Reference Sequence Version 3).</title>
        <authorList>
            <person name="Zhang J."/>
            <person name="Kudrna D."/>
            <person name="Lee S."/>
            <person name="Talag J."/>
            <person name="Welchert J."/>
            <person name="Wing R.A."/>
        </authorList>
    </citation>
    <scope>NUCLEOTIDE SEQUENCE [LARGE SCALE GENOMIC DNA]</scope>
</reference>
<dbReference type="EnsemblPlants" id="OGLUM04G30170.3">
    <property type="protein sequence ID" value="OGLUM04G30170.3"/>
    <property type="gene ID" value="OGLUM04G30170"/>
</dbReference>
<dbReference type="Proteomes" id="UP000026961">
    <property type="component" value="Chromosome 4"/>
</dbReference>
<accession>A0A0D9ZSP6</accession>
<dbReference type="InterPro" id="IPR046364">
    <property type="entry name" value="Exo70_C"/>
</dbReference>
<dbReference type="PANTHER" id="PTHR12542">
    <property type="entry name" value="EXOCYST COMPLEX PROTEIN EXO70"/>
    <property type="match status" value="1"/>
</dbReference>
<evidence type="ECO:0000256" key="3">
    <source>
        <dbReference type="SAM" id="MobiDB-lite"/>
    </source>
</evidence>
<sequence length="1346" mass="151734">METLAQRAALLRESLQKSQSVTDAVVSILGSFDSRLSALDAAMRPIQVRTHAVRTAHENIDRTLRSADVILTQFDRTREAEREIQKGPHENLQGFLDAVDRLRSIERFFSSNRSYRSSDGVLNHVNALLSKALVKMEDEFQKQLTQRSKPIEPDRLFDCLPSTLRPSSESHPEGGKNQSHSENQQNSEAAVYSPPALIEPRFIPFLAKLAQQLVQAGCQQQCSEIYSEARASALESSLKSLGVEKLSKDEVQKMPWEILESKIGNWIHFMRIAVKLLFAAERQLCDQVFECSQSLRDKCFAQITRNSLATLLSFGEAIAMSKRSPEKLFVLLDMYEIMCELQADIDTIFVGESCSQMRESALSLTKCLAQTAQKTFSDFEEAVEKDATKNIHIDGTVHPLTSYVINYVKFLFDYQSTLKQLFQEFKREDGTGSELATVTMSIMQALQNNLDAKAKQYKDPALMHIFLMNNIHYIVKSVRRSEAKDLLGDDWIQRHRRIVQQNANHYRRIAWSKVLQCLSGQGLTSSGGSGQVGSEGGNSSGASRAAVKERSFNVLFEEIYQKQCGWSVPDTELRESLRLAVAEILLPAYRSFLKRFGPLIENSKAPGKYVKHTPEQVELLLANLFEGKQEPDEEAAEEALRAKIELLRQAMQSSEAMQKEAAVIGTRLNNHMVAIDEAMRPAHKRTYNACMVHDNIRRSLTAAGAIVRHLDLVREAEHVILLDRPNEDLNAYLEAVDKLTSVKYFFTSKIRCRVGNDVHERVNELLSKAIHGLENEFHRLLTKCSKPVDLENIFNCLPSLNRQLSSEDLIGPSAGDYSEAPLKQYAECTLPTLVDPCYLTLLSKEIRSSTLERTLKHLGVEYVTKEEMQQVEAQSLEAKIAEWTQFSRITVKLLFGAERILCDQVFEGKYTWKDHCFAEVTAKSLSILLSFGDAVVQSQILPGKLYILLDMYKATLELQSKVDAIFEGNACSENRKSALTLTKSLAQTAKKTIGDFMEYILNHSVTSTTVDGAVHYMTSYVTDYIKFLFDYQSSIKQIFGDPCVEDEKDTDVVSQIVGAIHALETNLAMKAKQYKGLALGHLFLMNNIHYIVKYIGRSELKDLLGADWIERQRRIVQQHATRYRRVAWLKVLECLSTQGLTSSVGSSIDVTQGSFRNIKNSTTSRSVIKERLKCFNMRFEEICQKQMNWGVPDRDLRDSLILMIAEILLPAYRSFLKHFGPLVENSHSALKYMKYTPESLEQALGNLFAKKLRSLTPAKSANEVAGSKPYSSSAIAKAHGNHEGIFPNANLERSCTVRIAYNKSPFGLRDVPNMGSLCELSFGLYLPTTLLLCPSFPHKLKHGGRL</sequence>
<feature type="domain" description="Exocyst complex subunit Exo70 C-terminal" evidence="4">
    <location>
        <begin position="265"/>
        <end position="622"/>
    </location>
</feature>
<dbReference type="eggNOG" id="KOG2344">
    <property type="taxonomic scope" value="Eukaryota"/>
</dbReference>
<dbReference type="SUPFAM" id="SSF74788">
    <property type="entry name" value="Cullin repeat-like"/>
    <property type="match status" value="2"/>
</dbReference>
<feature type="domain" description="Exocyst complex subunit Exo70 C-terminal" evidence="4">
    <location>
        <begin position="882"/>
        <end position="1244"/>
    </location>
</feature>
<evidence type="ECO:0000313" key="5">
    <source>
        <dbReference type="EnsemblPlants" id="OGLUM04G30170.3"/>
    </source>
</evidence>
<evidence type="ECO:0000313" key="6">
    <source>
        <dbReference type="Proteomes" id="UP000026961"/>
    </source>
</evidence>
<comment type="similarity">
    <text evidence="1">Belongs to the EXO70 family.</text>
</comment>
<protein>
    <recommendedName>
        <fullName evidence="4">Exocyst complex subunit Exo70 C-terminal domain-containing protein</fullName>
    </recommendedName>
</protein>
<name>A0A0D9ZSP6_9ORYZ</name>
<dbReference type="Gene3D" id="1.20.1280.170">
    <property type="entry name" value="Exocyst complex component Exo70"/>
    <property type="match status" value="2"/>
</dbReference>
<proteinExistence type="inferred from homology"/>
<reference evidence="5" key="1">
    <citation type="submission" date="2015-04" db="UniProtKB">
        <authorList>
            <consortium name="EnsemblPlants"/>
        </authorList>
    </citation>
    <scope>IDENTIFICATION</scope>
</reference>
<dbReference type="PANTHER" id="PTHR12542:SF98">
    <property type="entry name" value="EXOCYST SUBUNIT EXO70 FAMILY PROTEIN"/>
    <property type="match status" value="1"/>
</dbReference>